<keyword evidence="4 5" id="KW-0067">ATP-binding</keyword>
<dbReference type="PROSITE" id="PS00108">
    <property type="entry name" value="PROTEIN_KINASE_ST"/>
    <property type="match status" value="1"/>
</dbReference>
<evidence type="ECO:0000256" key="5">
    <source>
        <dbReference type="PROSITE-ProRule" id="PRU10141"/>
    </source>
</evidence>
<feature type="region of interest" description="Disordered" evidence="6">
    <location>
        <begin position="435"/>
        <end position="531"/>
    </location>
</feature>
<dbReference type="InterPro" id="IPR000719">
    <property type="entry name" value="Prot_kinase_dom"/>
</dbReference>
<dbReference type="InterPro" id="IPR017441">
    <property type="entry name" value="Protein_kinase_ATP_BS"/>
</dbReference>
<evidence type="ECO:0000256" key="1">
    <source>
        <dbReference type="ARBA" id="ARBA00022679"/>
    </source>
</evidence>
<comment type="caution">
    <text evidence="9">The sequence shown here is derived from an EMBL/GenBank/DDBJ whole genome shotgun (WGS) entry which is preliminary data.</text>
</comment>
<sequence>MRICPACSREYPDARSHCQDDGIKLVSLDKTAALRAEQLVGQLVDGRYRIERVLGHGGMGTIYACRHVVVGKAFAMKVLRPPRSGQNDGVLARFIREAQTANALKSRHIIETTDFGQLEGGPFYVVMELLEGFDLARAMRESRLGPAQLLHVFIQIADTLGLVHAQGIVHRDLKPDNVFLVQENGDPLFVKLLDFGIAKILHSGSSELTEEGMILGTPHYMAPEQARSESVDHRADVYSLGVMMYRAFTGRLPFTAESTIGVITRHAMEAPEPPSRFCAMDGLLEGVILRCMAKRPEERPQSMAEVSRDLRALAMKSSGQGWPVPRHDIGGFAPTSGAAPPNPAGNAPAPYATGNFARISTSSVPMPMPAATPSQAPPPMMESGATQRGFVTSATGAHKAPPKRSAAVVVSLGVAALAMGGIGAVLAFAVMRGGGSSQQNASASSAEAPAPSASASPTSPPQALAATAPPEPTTTPATSAATPTTSTPTATPAATQTSARGTSPGPVRTAAPPPTTTSKTGRRSEIRSPFE</sequence>
<dbReference type="PROSITE" id="PS50011">
    <property type="entry name" value="PROTEIN_KINASE_DOM"/>
    <property type="match status" value="1"/>
</dbReference>
<protein>
    <submittedName>
        <fullName evidence="9">Serine/threonine protein kinase</fullName>
    </submittedName>
</protein>
<feature type="compositionally biased region" description="Low complexity" evidence="6">
    <location>
        <begin position="441"/>
        <end position="510"/>
    </location>
</feature>
<keyword evidence="1" id="KW-0808">Transferase</keyword>
<dbReference type="Proteomes" id="UP000309215">
    <property type="component" value="Unassembled WGS sequence"/>
</dbReference>
<keyword evidence="9" id="KW-0723">Serine/threonine-protein kinase</keyword>
<evidence type="ECO:0000256" key="7">
    <source>
        <dbReference type="SAM" id="Phobius"/>
    </source>
</evidence>
<proteinExistence type="predicted"/>
<evidence type="ECO:0000256" key="3">
    <source>
        <dbReference type="ARBA" id="ARBA00022777"/>
    </source>
</evidence>
<reference evidence="9 10" key="1">
    <citation type="submission" date="2019-04" db="EMBL/GenBank/DDBJ databases">
        <authorList>
            <person name="Li Y."/>
            <person name="Wang J."/>
        </authorList>
    </citation>
    <scope>NUCLEOTIDE SEQUENCE [LARGE SCALE GENOMIC DNA]</scope>
    <source>
        <strain evidence="9 10">DSM 14668</strain>
    </source>
</reference>
<keyword evidence="2 5" id="KW-0547">Nucleotide-binding</keyword>
<evidence type="ECO:0000256" key="4">
    <source>
        <dbReference type="ARBA" id="ARBA00022840"/>
    </source>
</evidence>
<accession>A0A4U1J8K1</accession>
<keyword evidence="7" id="KW-0472">Membrane</keyword>
<evidence type="ECO:0000259" key="8">
    <source>
        <dbReference type="PROSITE" id="PS50011"/>
    </source>
</evidence>
<dbReference type="SUPFAM" id="SSF56112">
    <property type="entry name" value="Protein kinase-like (PK-like)"/>
    <property type="match status" value="1"/>
</dbReference>
<dbReference type="AlphaFoldDB" id="A0A4U1J8K1"/>
<feature type="binding site" evidence="5">
    <location>
        <position position="77"/>
    </location>
    <ligand>
        <name>ATP</name>
        <dbReference type="ChEBI" id="CHEBI:30616"/>
    </ligand>
</feature>
<dbReference type="Pfam" id="PF00069">
    <property type="entry name" value="Pkinase"/>
    <property type="match status" value="1"/>
</dbReference>
<keyword evidence="10" id="KW-1185">Reference proteome</keyword>
<dbReference type="PANTHER" id="PTHR43289:SF6">
    <property type="entry name" value="SERINE_THREONINE-PROTEIN KINASE NEKL-3"/>
    <property type="match status" value="1"/>
</dbReference>
<dbReference type="InterPro" id="IPR008271">
    <property type="entry name" value="Ser/Thr_kinase_AS"/>
</dbReference>
<feature type="transmembrane region" description="Helical" evidence="7">
    <location>
        <begin position="406"/>
        <end position="430"/>
    </location>
</feature>
<dbReference type="RefSeq" id="WP_136931970.1">
    <property type="nucleotide sequence ID" value="NZ_SSMQ01000031.1"/>
</dbReference>
<dbReference type="EMBL" id="SSMQ01000031">
    <property type="protein sequence ID" value="TKD03173.1"/>
    <property type="molecule type" value="Genomic_DNA"/>
</dbReference>
<name>A0A4U1J8K1_9BACT</name>
<dbReference type="SMART" id="SM00220">
    <property type="entry name" value="S_TKc"/>
    <property type="match status" value="1"/>
</dbReference>
<dbReference type="OrthoDB" id="9801841at2"/>
<evidence type="ECO:0000256" key="6">
    <source>
        <dbReference type="SAM" id="MobiDB-lite"/>
    </source>
</evidence>
<dbReference type="PROSITE" id="PS00107">
    <property type="entry name" value="PROTEIN_KINASE_ATP"/>
    <property type="match status" value="1"/>
</dbReference>
<keyword evidence="7" id="KW-1133">Transmembrane helix</keyword>
<dbReference type="Gene3D" id="1.10.510.10">
    <property type="entry name" value="Transferase(Phosphotransferase) domain 1"/>
    <property type="match status" value="1"/>
</dbReference>
<evidence type="ECO:0000313" key="10">
    <source>
        <dbReference type="Proteomes" id="UP000309215"/>
    </source>
</evidence>
<dbReference type="CDD" id="cd14014">
    <property type="entry name" value="STKc_PknB_like"/>
    <property type="match status" value="1"/>
</dbReference>
<evidence type="ECO:0000313" key="9">
    <source>
        <dbReference type="EMBL" id="TKD03173.1"/>
    </source>
</evidence>
<feature type="domain" description="Protein kinase" evidence="8">
    <location>
        <begin position="48"/>
        <end position="313"/>
    </location>
</feature>
<evidence type="ECO:0000256" key="2">
    <source>
        <dbReference type="ARBA" id="ARBA00022741"/>
    </source>
</evidence>
<feature type="compositionally biased region" description="Basic and acidic residues" evidence="6">
    <location>
        <begin position="522"/>
        <end position="531"/>
    </location>
</feature>
<dbReference type="PANTHER" id="PTHR43289">
    <property type="entry name" value="MITOGEN-ACTIVATED PROTEIN KINASE KINASE KINASE 20-RELATED"/>
    <property type="match status" value="1"/>
</dbReference>
<keyword evidence="3 9" id="KW-0418">Kinase</keyword>
<gene>
    <name evidence="9" type="ORF">E8A74_27040</name>
</gene>
<dbReference type="InterPro" id="IPR011009">
    <property type="entry name" value="Kinase-like_dom_sf"/>
</dbReference>
<dbReference type="GO" id="GO:0005524">
    <property type="term" value="F:ATP binding"/>
    <property type="evidence" value="ECO:0007669"/>
    <property type="project" value="UniProtKB-UniRule"/>
</dbReference>
<organism evidence="9 10">
    <name type="scientific">Polyangium fumosum</name>
    <dbReference type="NCBI Taxonomy" id="889272"/>
    <lineage>
        <taxon>Bacteria</taxon>
        <taxon>Pseudomonadati</taxon>
        <taxon>Myxococcota</taxon>
        <taxon>Polyangia</taxon>
        <taxon>Polyangiales</taxon>
        <taxon>Polyangiaceae</taxon>
        <taxon>Polyangium</taxon>
    </lineage>
</organism>
<dbReference type="GO" id="GO:0004674">
    <property type="term" value="F:protein serine/threonine kinase activity"/>
    <property type="evidence" value="ECO:0007669"/>
    <property type="project" value="UniProtKB-KW"/>
</dbReference>
<keyword evidence="7" id="KW-0812">Transmembrane</keyword>
<dbReference type="Gene3D" id="3.30.200.20">
    <property type="entry name" value="Phosphorylase Kinase, domain 1"/>
    <property type="match status" value="1"/>
</dbReference>